<reference evidence="1 2" key="1">
    <citation type="submission" date="2021-06" db="EMBL/GenBank/DDBJ databases">
        <title>Caerostris extrusa draft genome.</title>
        <authorList>
            <person name="Kono N."/>
            <person name="Arakawa K."/>
        </authorList>
    </citation>
    <scope>NUCLEOTIDE SEQUENCE [LARGE SCALE GENOMIC DNA]</scope>
</reference>
<accession>A0AAV4QWM0</accession>
<evidence type="ECO:0000313" key="2">
    <source>
        <dbReference type="Proteomes" id="UP001054945"/>
    </source>
</evidence>
<dbReference type="EMBL" id="BPLR01006906">
    <property type="protein sequence ID" value="GIY13214.1"/>
    <property type="molecule type" value="Genomic_DNA"/>
</dbReference>
<dbReference type="Proteomes" id="UP001054945">
    <property type="component" value="Unassembled WGS sequence"/>
</dbReference>
<comment type="caution">
    <text evidence="1">The sequence shown here is derived from an EMBL/GenBank/DDBJ whole genome shotgun (WGS) entry which is preliminary data.</text>
</comment>
<name>A0AAV4QWM0_CAEEX</name>
<evidence type="ECO:0000313" key="1">
    <source>
        <dbReference type="EMBL" id="GIY13214.1"/>
    </source>
</evidence>
<sequence>MFGGSYTNISIERKGPPICIHKACLAIALSVPIQERQAWNVSSMVTLHQLPHLSVWYISTDSSHSNSMQSTLRRG</sequence>
<keyword evidence="2" id="KW-1185">Reference proteome</keyword>
<gene>
    <name evidence="1" type="ORF">CEXT_122671</name>
</gene>
<dbReference type="AlphaFoldDB" id="A0AAV4QWM0"/>
<proteinExistence type="predicted"/>
<protein>
    <submittedName>
        <fullName evidence="1">Uncharacterized protein</fullName>
    </submittedName>
</protein>
<organism evidence="1 2">
    <name type="scientific">Caerostris extrusa</name>
    <name type="common">Bark spider</name>
    <name type="synonym">Caerostris bankana</name>
    <dbReference type="NCBI Taxonomy" id="172846"/>
    <lineage>
        <taxon>Eukaryota</taxon>
        <taxon>Metazoa</taxon>
        <taxon>Ecdysozoa</taxon>
        <taxon>Arthropoda</taxon>
        <taxon>Chelicerata</taxon>
        <taxon>Arachnida</taxon>
        <taxon>Araneae</taxon>
        <taxon>Araneomorphae</taxon>
        <taxon>Entelegynae</taxon>
        <taxon>Araneoidea</taxon>
        <taxon>Araneidae</taxon>
        <taxon>Caerostris</taxon>
    </lineage>
</organism>